<feature type="region of interest" description="Disordered" evidence="1">
    <location>
        <begin position="189"/>
        <end position="234"/>
    </location>
</feature>
<dbReference type="Gene3D" id="3.60.10.10">
    <property type="entry name" value="Endonuclease/exonuclease/phosphatase"/>
    <property type="match status" value="1"/>
</dbReference>
<dbReference type="InterPro" id="IPR036691">
    <property type="entry name" value="Endo/exonu/phosph_ase_sf"/>
</dbReference>
<dbReference type="InterPro" id="IPR005135">
    <property type="entry name" value="Endo/exonuclease/phosphatase"/>
</dbReference>
<protein>
    <submittedName>
        <fullName evidence="3">BQ5605_C008g05147 protein</fullName>
    </submittedName>
</protein>
<feature type="compositionally biased region" description="Polar residues" evidence="1">
    <location>
        <begin position="189"/>
        <end position="206"/>
    </location>
</feature>
<organism evidence="3 4">
    <name type="scientific">Microbotryum silenes-dioicae</name>
    <dbReference type="NCBI Taxonomy" id="796604"/>
    <lineage>
        <taxon>Eukaryota</taxon>
        <taxon>Fungi</taxon>
        <taxon>Dikarya</taxon>
        <taxon>Basidiomycota</taxon>
        <taxon>Pucciniomycotina</taxon>
        <taxon>Microbotryomycetes</taxon>
        <taxon>Microbotryales</taxon>
        <taxon>Microbotryaceae</taxon>
        <taxon>Microbotryum</taxon>
    </lineage>
</organism>
<reference evidence="3 4" key="1">
    <citation type="submission" date="2016-11" db="EMBL/GenBank/DDBJ databases">
        <authorList>
            <person name="Jaros S."/>
            <person name="Januszkiewicz K."/>
            <person name="Wedrychowicz H."/>
        </authorList>
    </citation>
    <scope>NUCLEOTIDE SEQUENCE [LARGE SCALE GENOMIC DNA]</scope>
</reference>
<proteinExistence type="predicted"/>
<feature type="domain" description="Endonuclease/exonuclease/phosphatase" evidence="2">
    <location>
        <begin position="341"/>
        <end position="507"/>
    </location>
</feature>
<evidence type="ECO:0000313" key="4">
    <source>
        <dbReference type="Proteomes" id="UP000249464"/>
    </source>
</evidence>
<evidence type="ECO:0000256" key="1">
    <source>
        <dbReference type="SAM" id="MobiDB-lite"/>
    </source>
</evidence>
<evidence type="ECO:0000313" key="3">
    <source>
        <dbReference type="EMBL" id="SGY79491.1"/>
    </source>
</evidence>
<dbReference type="EMBL" id="FQNC01000048">
    <property type="protein sequence ID" value="SGY79491.1"/>
    <property type="molecule type" value="Genomic_DNA"/>
</dbReference>
<gene>
    <name evidence="3" type="primary">BQ5605_C008g05147</name>
    <name evidence="3" type="ORF">BQ5605_C008G05147</name>
</gene>
<feature type="region of interest" description="Disordered" evidence="1">
    <location>
        <begin position="515"/>
        <end position="539"/>
    </location>
</feature>
<dbReference type="GO" id="GO:0003824">
    <property type="term" value="F:catalytic activity"/>
    <property type="evidence" value="ECO:0007669"/>
    <property type="project" value="InterPro"/>
</dbReference>
<sequence length="539" mass="59826">MVPTLPAFDRHATCWHDGDERVAIRVCLDSERADAISARFNRATSDSQGLAAETSRQIENRIDLIQDSIHTIATIYSEDRRRAEQRHQESQEALHMLQMNNQSLYAGMAGVQMTSQAQFGVFSANQVLSDLRMQLFSHPKNSQEYYDIKEEIEVAKQAVKEAQLMYQQTLQQSNLAIQNANPIFHQQRLANNASTPTEANTTNNSPTRERDEPGGSPSKRGRLTHHARGVDGEGSLVSSVMGTERRVEEGMSIVSTQTKFPFSSRTLSDEVLLMAAGPINEDIEPRKQNHIHFLHTLSTYFLLAITINFHSISAPTRSIILLLILVLDKNRVNAATPISIASLNVNGLADPVKLQQVQQTLINSEYHVVSLNELKFRTDTRLPVDLADFQPILTPSVRAGSGMKWGTLLLVRNNLPILKSFIFTEGPLVGRVAAADILVRTREGTDMVPIRIVSAYCPHGGYARNTENDDNAITGFWTAMQDLIRTGPPNWAVVGDFNAVLDARETAATNLLEPKAEARDTFSTRAEDDSKDSSVLQSN</sequence>
<name>A0A2X0N684_9BASI</name>
<dbReference type="Proteomes" id="UP000249464">
    <property type="component" value="Unassembled WGS sequence"/>
</dbReference>
<keyword evidence="4" id="KW-1185">Reference proteome</keyword>
<evidence type="ECO:0000259" key="2">
    <source>
        <dbReference type="Pfam" id="PF03372"/>
    </source>
</evidence>
<accession>A0A2X0N684</accession>
<dbReference type="SUPFAM" id="SSF56219">
    <property type="entry name" value="DNase I-like"/>
    <property type="match status" value="1"/>
</dbReference>
<feature type="compositionally biased region" description="Basic and acidic residues" evidence="1">
    <location>
        <begin position="515"/>
        <end position="532"/>
    </location>
</feature>
<dbReference type="AlphaFoldDB" id="A0A2X0N684"/>
<dbReference type="Pfam" id="PF03372">
    <property type="entry name" value="Exo_endo_phos"/>
    <property type="match status" value="1"/>
</dbReference>